<evidence type="ECO:0000313" key="3">
    <source>
        <dbReference type="Proteomes" id="UP001169066"/>
    </source>
</evidence>
<dbReference type="Pfam" id="PF04403">
    <property type="entry name" value="PqiA"/>
    <property type="match status" value="1"/>
</dbReference>
<name>A0ABT7QRN9_9BACT</name>
<keyword evidence="3" id="KW-1185">Reference proteome</keyword>
<dbReference type="InterPro" id="IPR007498">
    <property type="entry name" value="PqiA-like"/>
</dbReference>
<keyword evidence="1" id="KW-0472">Membrane</keyword>
<protein>
    <submittedName>
        <fullName evidence="2">Paraquat-inducible protein A</fullName>
    </submittedName>
</protein>
<dbReference type="Proteomes" id="UP001169066">
    <property type="component" value="Unassembled WGS sequence"/>
</dbReference>
<organism evidence="2 3">
    <name type="scientific">Sulfurovum xiamenensis</name>
    <dbReference type="NCBI Taxonomy" id="3019066"/>
    <lineage>
        <taxon>Bacteria</taxon>
        <taxon>Pseudomonadati</taxon>
        <taxon>Campylobacterota</taxon>
        <taxon>Epsilonproteobacteria</taxon>
        <taxon>Campylobacterales</taxon>
        <taxon>Sulfurovaceae</taxon>
        <taxon>Sulfurovum</taxon>
    </lineage>
</organism>
<evidence type="ECO:0000256" key="1">
    <source>
        <dbReference type="SAM" id="Phobius"/>
    </source>
</evidence>
<comment type="caution">
    <text evidence="2">The sequence shown here is derived from an EMBL/GenBank/DDBJ whole genome shotgun (WGS) entry which is preliminary data.</text>
</comment>
<feature type="transmembrane region" description="Helical" evidence="1">
    <location>
        <begin position="208"/>
        <end position="230"/>
    </location>
</feature>
<feature type="transmembrane region" description="Helical" evidence="1">
    <location>
        <begin position="89"/>
        <end position="107"/>
    </location>
</feature>
<feature type="transmembrane region" description="Helical" evidence="1">
    <location>
        <begin position="114"/>
        <end position="133"/>
    </location>
</feature>
<dbReference type="RefSeq" id="WP_289401659.1">
    <property type="nucleotide sequence ID" value="NZ_JAQIBC010000003.1"/>
</dbReference>
<feature type="transmembrane region" description="Helical" evidence="1">
    <location>
        <begin position="242"/>
        <end position="263"/>
    </location>
</feature>
<keyword evidence="1" id="KW-0812">Transmembrane</keyword>
<accession>A0ABT7QRN9</accession>
<keyword evidence="1" id="KW-1133">Transmembrane helix</keyword>
<gene>
    <name evidence="2" type="ORF">PF327_05630</name>
</gene>
<evidence type="ECO:0000313" key="2">
    <source>
        <dbReference type="EMBL" id="MDM5263675.1"/>
    </source>
</evidence>
<proteinExistence type="predicted"/>
<reference evidence="2" key="1">
    <citation type="submission" date="2023-01" db="EMBL/GenBank/DDBJ databases">
        <title>Sulfurovum sp. XTW-4 genome assembly.</title>
        <authorList>
            <person name="Wang J."/>
        </authorList>
    </citation>
    <scope>NUCLEOTIDE SEQUENCE</scope>
    <source>
        <strain evidence="2">XTW-4</strain>
    </source>
</reference>
<sequence>MKKKIMILLLSSLVIIMGYFGLQAYSQAKKYEQSTQTLVMDKEISAQAEYQAKSWAEQFSLGYYENDKRLLREAIIHAQKEHQLEAKRYTFYVMGMLLVILISAFLIELRLFTFFGGLTALVVLIFGLFAPLLTVTIHREFEYIGDVILSFESKSLLGSVVKLWEGGEITVALVILLFSVFIPLFKTLSLMFVAIVIESRFAHSIVQFFKWVGKWSMLDVFVVATLLVYLTSSGSDVSHAEIQVGLYFFLAYVIVSMLVSLGADKMLHKLQR</sequence>
<feature type="transmembrane region" description="Helical" evidence="1">
    <location>
        <begin position="169"/>
        <end position="196"/>
    </location>
</feature>
<dbReference type="EMBL" id="JAQIBC010000003">
    <property type="protein sequence ID" value="MDM5263675.1"/>
    <property type="molecule type" value="Genomic_DNA"/>
</dbReference>